<evidence type="ECO:0000256" key="1">
    <source>
        <dbReference type="ARBA" id="ARBA00011245"/>
    </source>
</evidence>
<sequence>RDRTKPFHFKKRTCYEGDTVDKFQFYLQQSGEHQAMIKAVHNLLPQEFQRIAKEKKNLDILGVGSGGGEMDAQILSFLQTTFPAMPITVDIVEGSSKLIDSFKGLVAKSPSLQKIPFGWHVMHSEDYAKQEKLKPDRKKFDFIHMIQMIYYVDDLDETIKFYHSLLKENGRLMIIIEIANGGWEILWRTYKKELCVNAIKDYRSAGDVIAALERQGLKYEEHLIPNRFDITGCFDPSNINGQRMLSFMTETHNFSQSFTPEIRAGILDLLRNKSSTLEDGKVLFNSNLSCIVVHA</sequence>
<reference evidence="5" key="3">
    <citation type="submission" date="2025-09" db="UniProtKB">
        <authorList>
            <consortium name="Ensembl"/>
        </authorList>
    </citation>
    <scope>IDENTIFICATION</scope>
</reference>
<protein>
    <submittedName>
        <fullName evidence="5">Histamine N-methyltransferase</fullName>
    </submittedName>
</protein>
<evidence type="ECO:0000256" key="3">
    <source>
        <dbReference type="ARBA" id="ARBA00022679"/>
    </source>
</evidence>
<dbReference type="GO" id="GO:0008170">
    <property type="term" value="F:N-methyltransferase activity"/>
    <property type="evidence" value="ECO:0007669"/>
    <property type="project" value="InterPro"/>
</dbReference>
<dbReference type="Pfam" id="PF13489">
    <property type="entry name" value="Methyltransf_23"/>
    <property type="match status" value="1"/>
</dbReference>
<dbReference type="CDD" id="cd02440">
    <property type="entry name" value="AdoMet_MTases"/>
    <property type="match status" value="1"/>
</dbReference>
<dbReference type="GO" id="GO:0032259">
    <property type="term" value="P:methylation"/>
    <property type="evidence" value="ECO:0007669"/>
    <property type="project" value="UniProtKB-KW"/>
</dbReference>
<organism evidence="5 6">
    <name type="scientific">Salarias fasciatus</name>
    <name type="common">Jewelled blenny</name>
    <name type="synonym">Blennius fasciatus</name>
    <dbReference type="NCBI Taxonomy" id="181472"/>
    <lineage>
        <taxon>Eukaryota</taxon>
        <taxon>Metazoa</taxon>
        <taxon>Chordata</taxon>
        <taxon>Craniata</taxon>
        <taxon>Vertebrata</taxon>
        <taxon>Euteleostomi</taxon>
        <taxon>Actinopterygii</taxon>
        <taxon>Neopterygii</taxon>
        <taxon>Teleostei</taxon>
        <taxon>Neoteleostei</taxon>
        <taxon>Acanthomorphata</taxon>
        <taxon>Ovalentaria</taxon>
        <taxon>Blenniimorphae</taxon>
        <taxon>Blenniiformes</taxon>
        <taxon>Blennioidei</taxon>
        <taxon>Blenniidae</taxon>
        <taxon>Salariinae</taxon>
        <taxon>Salarias</taxon>
    </lineage>
</organism>
<dbReference type="InterPro" id="IPR029063">
    <property type="entry name" value="SAM-dependent_MTases_sf"/>
</dbReference>
<dbReference type="InParanoid" id="A0A672IPQ5"/>
<evidence type="ECO:0000313" key="5">
    <source>
        <dbReference type="Ensembl" id="ENSSFAP00005043069.1"/>
    </source>
</evidence>
<evidence type="ECO:0000256" key="2">
    <source>
        <dbReference type="ARBA" id="ARBA00022603"/>
    </source>
</evidence>
<dbReference type="SUPFAM" id="SSF53335">
    <property type="entry name" value="S-adenosyl-L-methionine-dependent methyltransferases"/>
    <property type="match status" value="1"/>
</dbReference>
<dbReference type="Gene3D" id="3.40.50.150">
    <property type="entry name" value="Vaccinia Virus protein VP39"/>
    <property type="match status" value="1"/>
</dbReference>
<reference evidence="5" key="2">
    <citation type="submission" date="2025-08" db="UniProtKB">
        <authorList>
            <consortium name="Ensembl"/>
        </authorList>
    </citation>
    <scope>IDENTIFICATION</scope>
</reference>
<comment type="subunit">
    <text evidence="1">Monomer.</text>
</comment>
<dbReference type="OMA" id="GGWDTLW"/>
<accession>A0A672IPQ5</accession>
<evidence type="ECO:0000256" key="4">
    <source>
        <dbReference type="ARBA" id="ARBA00022691"/>
    </source>
</evidence>
<keyword evidence="4" id="KW-0949">S-adenosyl-L-methionine</keyword>
<dbReference type="Ensembl" id="ENSSFAT00005044615.1">
    <property type="protein sequence ID" value="ENSSFAP00005043069.1"/>
    <property type="gene ID" value="ENSSFAG00005021346.1"/>
</dbReference>
<keyword evidence="3" id="KW-0808">Transferase</keyword>
<reference evidence="5" key="1">
    <citation type="submission" date="2019-06" db="EMBL/GenBank/DDBJ databases">
        <authorList>
            <consortium name="Wellcome Sanger Institute Data Sharing"/>
        </authorList>
    </citation>
    <scope>NUCLEOTIDE SEQUENCE [LARGE SCALE GENOMIC DNA]</scope>
</reference>
<evidence type="ECO:0000313" key="6">
    <source>
        <dbReference type="Proteomes" id="UP000472267"/>
    </source>
</evidence>
<dbReference type="AlphaFoldDB" id="A0A672IPQ5"/>
<dbReference type="Proteomes" id="UP000472267">
    <property type="component" value="Chromosome 16"/>
</dbReference>
<dbReference type="PIRSF" id="PIRSF016616">
    <property type="entry name" value="HHMT"/>
    <property type="match status" value="1"/>
</dbReference>
<keyword evidence="6" id="KW-1185">Reference proteome</keyword>
<dbReference type="FunFam" id="3.40.50.150:FF:000118">
    <property type="entry name" value="Histamine N-methyltransferase"/>
    <property type="match status" value="1"/>
</dbReference>
<keyword evidence="2" id="KW-0489">Methyltransferase</keyword>
<proteinExistence type="predicted"/>
<dbReference type="InterPro" id="IPR016673">
    <property type="entry name" value="HHMT-like"/>
</dbReference>
<name>A0A672IPQ5_SALFA</name>
<dbReference type="PROSITE" id="PS51597">
    <property type="entry name" value="SAM_HNMT"/>
    <property type="match status" value="1"/>
</dbReference>
<gene>
    <name evidence="5" type="primary">LOC115403228</name>
</gene>